<accession>A0ABT5Z706</accession>
<keyword evidence="4" id="KW-1185">Reference proteome</keyword>
<feature type="compositionally biased region" description="Low complexity" evidence="1">
    <location>
        <begin position="75"/>
        <end position="95"/>
    </location>
</feature>
<gene>
    <name evidence="3" type="ORF">P2L57_27510</name>
</gene>
<keyword evidence="2" id="KW-0472">Membrane</keyword>
<dbReference type="RefSeq" id="WP_275818788.1">
    <property type="nucleotide sequence ID" value="NZ_BAAANM010000009.1"/>
</dbReference>
<organism evidence="3 4">
    <name type="scientific">Streptantibioticus ferralitis</name>
    <dbReference type="NCBI Taxonomy" id="236510"/>
    <lineage>
        <taxon>Bacteria</taxon>
        <taxon>Bacillati</taxon>
        <taxon>Actinomycetota</taxon>
        <taxon>Actinomycetes</taxon>
        <taxon>Kitasatosporales</taxon>
        <taxon>Streptomycetaceae</taxon>
        <taxon>Streptantibioticus</taxon>
    </lineage>
</organism>
<protein>
    <submittedName>
        <fullName evidence="3">Uncharacterized protein</fullName>
    </submittedName>
</protein>
<dbReference type="EMBL" id="JARHTQ010000022">
    <property type="protein sequence ID" value="MDF2259321.1"/>
    <property type="molecule type" value="Genomic_DNA"/>
</dbReference>
<proteinExistence type="predicted"/>
<sequence length="109" mass="11443">MARDFDSQLLESVAVRRRRLRDALLHGAMRTRRTTDENLRKAFAGIALAAVMCAGCVGWSFVSHRLAHQTQPGLAPATSSPATSSPVTSSPGASPRATSSAAPVTGSPR</sequence>
<feature type="transmembrane region" description="Helical" evidence="2">
    <location>
        <begin position="42"/>
        <end position="62"/>
    </location>
</feature>
<dbReference type="Proteomes" id="UP001220022">
    <property type="component" value="Unassembled WGS sequence"/>
</dbReference>
<reference evidence="3 4" key="1">
    <citation type="submission" date="2023-03" db="EMBL/GenBank/DDBJ databases">
        <title>Draft genome sequence of type strain Streptomyces ferralitis JCM 14344.</title>
        <authorList>
            <person name="Klaysubun C."/>
            <person name="Duangmal K."/>
        </authorList>
    </citation>
    <scope>NUCLEOTIDE SEQUENCE [LARGE SCALE GENOMIC DNA]</scope>
    <source>
        <strain evidence="3 4">JCM 14344</strain>
    </source>
</reference>
<feature type="region of interest" description="Disordered" evidence="1">
    <location>
        <begin position="70"/>
        <end position="109"/>
    </location>
</feature>
<evidence type="ECO:0000313" key="4">
    <source>
        <dbReference type="Proteomes" id="UP001220022"/>
    </source>
</evidence>
<keyword evidence="2" id="KW-1133">Transmembrane helix</keyword>
<name>A0ABT5Z706_9ACTN</name>
<keyword evidence="2" id="KW-0812">Transmembrane</keyword>
<evidence type="ECO:0000256" key="1">
    <source>
        <dbReference type="SAM" id="MobiDB-lite"/>
    </source>
</evidence>
<evidence type="ECO:0000256" key="2">
    <source>
        <dbReference type="SAM" id="Phobius"/>
    </source>
</evidence>
<comment type="caution">
    <text evidence="3">The sequence shown here is derived from an EMBL/GenBank/DDBJ whole genome shotgun (WGS) entry which is preliminary data.</text>
</comment>
<feature type="compositionally biased region" description="Polar residues" evidence="1">
    <location>
        <begin position="96"/>
        <end position="109"/>
    </location>
</feature>
<evidence type="ECO:0000313" key="3">
    <source>
        <dbReference type="EMBL" id="MDF2259321.1"/>
    </source>
</evidence>